<dbReference type="Proteomes" id="UP001241605">
    <property type="component" value="Chromosome"/>
</dbReference>
<organism evidence="1 2">
    <name type="scientific">Tropicibacter oceani</name>
    <dbReference type="NCBI Taxonomy" id="3058420"/>
    <lineage>
        <taxon>Bacteria</taxon>
        <taxon>Pseudomonadati</taxon>
        <taxon>Pseudomonadota</taxon>
        <taxon>Alphaproteobacteria</taxon>
        <taxon>Rhodobacterales</taxon>
        <taxon>Roseobacteraceae</taxon>
        <taxon>Tropicibacter</taxon>
    </lineage>
</organism>
<keyword evidence="2" id="KW-1185">Reference proteome</keyword>
<sequence length="1007" mass="112247">MLNPFLFTEVDKVKFEFVSGNKQKVVFVEADGAAIEPDDTQKTIRFKTPDLPTEFSHVVLEFRSQGQPVLEVTPTTPGLAIWLDQHEFRVALDGDLPALEIGQGREYPPVFHGLNHNRFDPTGKLTTEVRDNVGTDDEITRFDLVISCPHASNAQLNFRFRFRPKDSVHDFELTSNEDKSHWKASLDCVKDAEALWTVLHSAGRHPEINLIAEPPRSTPENLGRRLQPFKFRLDLEPENADRKRVFGFRRDESLYGIGKKYRWYRVVGGSTLTIALHQKLVGDEEIRKAYAAGNTLTVSGLHAVANSNAETPLTLDLDRKATTRNGNALYTGTMKVELAPGPSTVLLELTRSFDAEYDHRIALDLGAGSHLMAYWDKSSKKQRILNISRPANKLYSLDEETSSRLYKTTELPAEMLYAGTAPFIIAGIRKRFPKAAQAVAEMTVLYGADEIRATLAEELFAKATVSDFKTRFFRGETALTLKGETFDLRDIFQEICRKRFIEAVFVAERESSSQLLQGDPAAGSLPTPVQMIVTHPGYVSSDTYVAMEQRLRELLVFLVGTGVENYVQAVCTIPEPTAVLRFLHTEAKVRSGGQEIPVSHLAEVCLLDCGFRTLDVATLGTEGEQRRWRHTSAADLGGSILDVSIGNAIRECIEQVLPNNRDLLDLAFDLDDPSLAKGLDGAMPGQDYRRKRIGLERLEEAKISFTKHGASATVGSFNVVFAQDDQYDNDSNWFPRELIDALENMPDLGKIRLVTIGSQRALEILWSDIADTHSIRTFRNQLSAFLAGLPKPDDTHWIVTGRGARFSPYIGWIDDAAEKHGIKVFYESDILVNGVAGMDPKGMVVRGALSLAEKLGSYNVELLMQACLFLIDSSNGNRIVEVAEIKSVEERQERICVIDTSFDRVCICRCSAEVARYIMNNQDTDPEAPKRFMISEALAVSQTVGPFTSGFPIEIFTRVQDKTLGATTMHVTVKLFFKSTIDATMPTQAQAEFRIARFGAIPTETST</sequence>
<dbReference type="EMBL" id="CP124616">
    <property type="protein sequence ID" value="WGW03581.1"/>
    <property type="molecule type" value="Genomic_DNA"/>
</dbReference>
<proteinExistence type="predicted"/>
<evidence type="ECO:0000313" key="2">
    <source>
        <dbReference type="Proteomes" id="UP001241605"/>
    </source>
</evidence>
<dbReference type="RefSeq" id="WP_282300212.1">
    <property type="nucleotide sequence ID" value="NZ_CP124616.1"/>
</dbReference>
<evidence type="ECO:0000313" key="1">
    <source>
        <dbReference type="EMBL" id="WGW03581.1"/>
    </source>
</evidence>
<reference evidence="1 2" key="1">
    <citation type="submission" date="2023-05" db="EMBL/GenBank/DDBJ databases">
        <title>YMD87, complete Genome.</title>
        <authorList>
            <person name="Zhang J."/>
            <person name="Xu X."/>
        </authorList>
    </citation>
    <scope>NUCLEOTIDE SEQUENCE [LARGE SCALE GENOMIC DNA]</scope>
    <source>
        <strain evidence="1 2">YMD87</strain>
    </source>
</reference>
<accession>A0ABY8QG29</accession>
<protein>
    <submittedName>
        <fullName evidence="1">Uncharacterized protein</fullName>
    </submittedName>
</protein>
<gene>
    <name evidence="1" type="ORF">QF118_16905</name>
</gene>
<name>A0ABY8QG29_9RHOB</name>